<dbReference type="EMBL" id="QSWH01000004">
    <property type="protein sequence ID" value="RRR22624.1"/>
    <property type="molecule type" value="Genomic_DNA"/>
</dbReference>
<dbReference type="Proteomes" id="UP000254236">
    <property type="component" value="Chromosome"/>
</dbReference>
<keyword evidence="5" id="KW-1185">Reference proteome</keyword>
<evidence type="ECO:0000256" key="1">
    <source>
        <dbReference type="SAM" id="MobiDB-lite"/>
    </source>
</evidence>
<keyword evidence="2" id="KW-0472">Membrane</keyword>
<evidence type="ECO:0000256" key="2">
    <source>
        <dbReference type="SAM" id="Phobius"/>
    </source>
</evidence>
<dbReference type="EMBL" id="CP031356">
    <property type="protein sequence ID" value="AXK46909.1"/>
    <property type="molecule type" value="Genomic_DNA"/>
</dbReference>
<dbReference type="OrthoDB" id="4794224at2"/>
<sequence length="97" mass="10665">MLGSDCAHRGREGAHVDGTFWDPVPFSWPVLLLLLAACLLLTVGVMVWTALQPEEPEVDSAALVDRSTRRDQDAARTIRRRLDADAGRADAAEPELR</sequence>
<evidence type="ECO:0000313" key="5">
    <source>
        <dbReference type="Proteomes" id="UP000254236"/>
    </source>
</evidence>
<feature type="region of interest" description="Disordered" evidence="1">
    <location>
        <begin position="65"/>
        <end position="97"/>
    </location>
</feature>
<keyword evidence="2" id="KW-0812">Transmembrane</keyword>
<name>A0A345YSK7_9MICO</name>
<feature type="transmembrane region" description="Helical" evidence="2">
    <location>
        <begin position="26"/>
        <end position="51"/>
    </location>
</feature>
<dbReference type="AlphaFoldDB" id="A0A345YSK7"/>
<keyword evidence="2" id="KW-1133">Transmembrane helix</keyword>
<evidence type="ECO:0000313" key="4">
    <source>
        <dbReference type="EMBL" id="RRR22624.1"/>
    </source>
</evidence>
<protein>
    <submittedName>
        <fullName evidence="4">Uncharacterized protein</fullName>
    </submittedName>
</protein>
<reference evidence="4 6" key="2">
    <citation type="submission" date="2018-08" db="EMBL/GenBank/DDBJ databases">
        <title>Brachybacterium saurashtrense DSM 23186.</title>
        <authorList>
            <person name="Li Y."/>
        </authorList>
    </citation>
    <scope>NUCLEOTIDE SEQUENCE [LARGE SCALE GENOMIC DNA]</scope>
    <source>
        <strain evidence="4 6">DSM 23186</strain>
    </source>
</reference>
<feature type="compositionally biased region" description="Basic and acidic residues" evidence="1">
    <location>
        <begin position="66"/>
        <end position="97"/>
    </location>
</feature>
<evidence type="ECO:0000313" key="3">
    <source>
        <dbReference type="EMBL" id="AXK46909.1"/>
    </source>
</evidence>
<evidence type="ECO:0000313" key="6">
    <source>
        <dbReference type="Proteomes" id="UP000282185"/>
    </source>
</evidence>
<reference evidence="3 5" key="1">
    <citation type="submission" date="2018-07" db="EMBL/GenBank/DDBJ databases">
        <title>Brachybacterium saurashtrense DSM 23186 genome sequence.</title>
        <authorList>
            <person name="Guo L."/>
        </authorList>
    </citation>
    <scope>NUCLEOTIDE SEQUENCE [LARGE SCALE GENOMIC DNA]</scope>
    <source>
        <strain evidence="3 5">DSM 23186</strain>
    </source>
</reference>
<gene>
    <name evidence="3" type="ORF">DWV08_15655</name>
    <name evidence="4" type="ORF">DXU92_10275</name>
</gene>
<dbReference type="KEGG" id="bsau:DWV08_15655"/>
<organism evidence="4 6">
    <name type="scientific">Brachybacterium saurashtrense</name>
    <dbReference type="NCBI Taxonomy" id="556288"/>
    <lineage>
        <taxon>Bacteria</taxon>
        <taxon>Bacillati</taxon>
        <taxon>Actinomycetota</taxon>
        <taxon>Actinomycetes</taxon>
        <taxon>Micrococcales</taxon>
        <taxon>Dermabacteraceae</taxon>
        <taxon>Brachybacterium</taxon>
    </lineage>
</organism>
<proteinExistence type="predicted"/>
<accession>A0A345YSK7</accession>
<dbReference type="Proteomes" id="UP000282185">
    <property type="component" value="Unassembled WGS sequence"/>
</dbReference>